<dbReference type="InterPro" id="IPR010865">
    <property type="entry name" value="DUF1499"/>
</dbReference>
<accession>A0A084II37</accession>
<dbReference type="PIRSF" id="PIRSF026426">
    <property type="entry name" value="DUF1499"/>
    <property type="match status" value="1"/>
</dbReference>
<comment type="caution">
    <text evidence="1">The sequence shown here is derived from an EMBL/GenBank/DDBJ whole genome shotgun (WGS) entry which is preliminary data.</text>
</comment>
<dbReference type="PATRIC" id="fig|1304275.5.peg.3107"/>
<dbReference type="Pfam" id="PF07386">
    <property type="entry name" value="DUF1499"/>
    <property type="match status" value="1"/>
</dbReference>
<dbReference type="PROSITE" id="PS51257">
    <property type="entry name" value="PROKAR_LIPOPROTEIN"/>
    <property type="match status" value="1"/>
</dbReference>
<dbReference type="eggNOG" id="COG4446">
    <property type="taxonomic scope" value="Bacteria"/>
</dbReference>
<organism evidence="1 2">
    <name type="scientific">Salinisphaera hydrothermalis (strain C41B8)</name>
    <dbReference type="NCBI Taxonomy" id="1304275"/>
    <lineage>
        <taxon>Bacteria</taxon>
        <taxon>Pseudomonadati</taxon>
        <taxon>Pseudomonadota</taxon>
        <taxon>Gammaproteobacteria</taxon>
        <taxon>Salinisphaerales</taxon>
        <taxon>Salinisphaeraceae</taxon>
        <taxon>Salinisphaera</taxon>
    </lineage>
</organism>
<gene>
    <name evidence="1" type="ORF">C41B8_15195</name>
</gene>
<dbReference type="RefSeq" id="WP_051883634.1">
    <property type="nucleotide sequence ID" value="NZ_APNK01000031.1"/>
</dbReference>
<dbReference type="STRING" id="1304275.C41B8_15195"/>
<name>A0A084II37_SALHC</name>
<dbReference type="PANTHER" id="PTHR34801">
    <property type="entry name" value="EXPRESSED PROTEIN"/>
    <property type="match status" value="1"/>
</dbReference>
<evidence type="ECO:0000313" key="1">
    <source>
        <dbReference type="EMBL" id="KEZ76371.1"/>
    </source>
</evidence>
<dbReference type="EMBL" id="APNK01000031">
    <property type="protein sequence ID" value="KEZ76371.1"/>
    <property type="molecule type" value="Genomic_DNA"/>
</dbReference>
<evidence type="ECO:0000313" key="2">
    <source>
        <dbReference type="Proteomes" id="UP000028302"/>
    </source>
</evidence>
<sequence>MPRVFDKSIHKPMATAIVMVAALAGCGASPPKQFRIDANHFTPCAHAPHCVSSQAEPSDAHYVRPLAYHGSARQAKQTLMAVLRGEDNARIVSAKGHFVHATFTTTLGFVDDVTFIIQPAAAVIDVKSSSRIGYYDFGVNRDRVARIRKAFEARLAAAR</sequence>
<keyword evidence="2" id="KW-1185">Reference proteome</keyword>
<dbReference type="Proteomes" id="UP000028302">
    <property type="component" value="Unassembled WGS sequence"/>
</dbReference>
<dbReference type="AlphaFoldDB" id="A0A084II37"/>
<proteinExistence type="predicted"/>
<protein>
    <recommendedName>
        <fullName evidence="3">Lipoprotein</fullName>
    </recommendedName>
</protein>
<reference evidence="1 2" key="1">
    <citation type="submission" date="2013-03" db="EMBL/GenBank/DDBJ databases">
        <title>Salinisphaera hydrothermalis C41B8 Genome Sequencing.</title>
        <authorList>
            <person name="Li C."/>
            <person name="Lai Q."/>
            <person name="Shao Z."/>
        </authorList>
    </citation>
    <scope>NUCLEOTIDE SEQUENCE [LARGE SCALE GENOMIC DNA]</scope>
    <source>
        <strain evidence="1 2">C41B8</strain>
    </source>
</reference>
<evidence type="ECO:0008006" key="3">
    <source>
        <dbReference type="Google" id="ProtNLM"/>
    </source>
</evidence>
<dbReference type="PANTHER" id="PTHR34801:SF6">
    <property type="entry name" value="SLL1620 PROTEIN"/>
    <property type="match status" value="1"/>
</dbReference>